<dbReference type="InterPro" id="IPR028973">
    <property type="entry name" value="PhnB-like"/>
</dbReference>
<accession>A0A841MPK7</accession>
<dbReference type="Pfam" id="PF00903">
    <property type="entry name" value="Glyoxalase"/>
    <property type="match status" value="1"/>
</dbReference>
<name>A0A841MPK7_9BACT</name>
<keyword evidence="3" id="KW-1185">Reference proteome</keyword>
<dbReference type="PANTHER" id="PTHR33990:SF1">
    <property type="entry name" value="PROTEIN YJDN"/>
    <property type="match status" value="1"/>
</dbReference>
<dbReference type="Proteomes" id="UP000588604">
    <property type="component" value="Unassembled WGS sequence"/>
</dbReference>
<evidence type="ECO:0000313" key="2">
    <source>
        <dbReference type="EMBL" id="MBB6328943.1"/>
    </source>
</evidence>
<dbReference type="SUPFAM" id="SSF54593">
    <property type="entry name" value="Glyoxalase/Bleomycin resistance protein/Dihydroxybiphenyl dioxygenase"/>
    <property type="match status" value="1"/>
</dbReference>
<proteinExistence type="predicted"/>
<evidence type="ECO:0000259" key="1">
    <source>
        <dbReference type="Pfam" id="PF00903"/>
    </source>
</evidence>
<feature type="domain" description="Glyoxalase/fosfomycin resistance/dioxygenase" evidence="1">
    <location>
        <begin position="3"/>
        <end position="135"/>
    </location>
</feature>
<dbReference type="CDD" id="cd06588">
    <property type="entry name" value="PhnB_like"/>
    <property type="match status" value="1"/>
</dbReference>
<dbReference type="AlphaFoldDB" id="A0A841MPK7"/>
<dbReference type="InterPro" id="IPR029068">
    <property type="entry name" value="Glyas_Bleomycin-R_OHBP_Dase"/>
</dbReference>
<organism evidence="2 3">
    <name type="scientific">Algoriphagus iocasae</name>
    <dbReference type="NCBI Taxonomy" id="1836499"/>
    <lineage>
        <taxon>Bacteria</taxon>
        <taxon>Pseudomonadati</taxon>
        <taxon>Bacteroidota</taxon>
        <taxon>Cytophagia</taxon>
        <taxon>Cytophagales</taxon>
        <taxon>Cyclobacteriaceae</taxon>
        <taxon>Algoriphagus</taxon>
    </lineage>
</organism>
<dbReference type="EMBL" id="JACIJO010000006">
    <property type="protein sequence ID" value="MBB6328943.1"/>
    <property type="molecule type" value="Genomic_DNA"/>
</dbReference>
<comment type="caution">
    <text evidence="2">The sequence shown here is derived from an EMBL/GenBank/DDBJ whole genome shotgun (WGS) entry which is preliminary data.</text>
</comment>
<dbReference type="RefSeq" id="WP_184498550.1">
    <property type="nucleotide sequence ID" value="NZ_JACIJO010000006.1"/>
</dbReference>
<dbReference type="Gene3D" id="3.10.180.10">
    <property type="entry name" value="2,3-Dihydroxybiphenyl 1,2-Dioxygenase, domain 1"/>
    <property type="match status" value="1"/>
</dbReference>
<dbReference type="InterPro" id="IPR004360">
    <property type="entry name" value="Glyas_Fos-R_dOase_dom"/>
</dbReference>
<dbReference type="PANTHER" id="PTHR33990">
    <property type="entry name" value="PROTEIN YJDN-RELATED"/>
    <property type="match status" value="1"/>
</dbReference>
<evidence type="ECO:0000313" key="3">
    <source>
        <dbReference type="Proteomes" id="UP000588604"/>
    </source>
</evidence>
<gene>
    <name evidence="2" type="ORF">FHS59_004607</name>
</gene>
<reference evidence="2 3" key="1">
    <citation type="submission" date="2020-08" db="EMBL/GenBank/DDBJ databases">
        <title>Genomic Encyclopedia of Type Strains, Phase IV (KMG-IV): sequencing the most valuable type-strain genomes for metagenomic binning, comparative biology and taxonomic classification.</title>
        <authorList>
            <person name="Goeker M."/>
        </authorList>
    </citation>
    <scope>NUCLEOTIDE SEQUENCE [LARGE SCALE GENOMIC DNA]</scope>
    <source>
        <strain evidence="2 3">DSM 102044</strain>
    </source>
</reference>
<protein>
    <submittedName>
        <fullName evidence="2">PhnB protein</fullName>
    </submittedName>
</protein>
<sequence>MKIHPYLNFNGQAKEAITFYKSILGGDFDGGFSYFSEIPGIDHLSDEEKNRVMHVTLKISEEVKIMASDIMPSLGHKLNVGNHNYISLMPDSKEQGEKFFEGLSAGGKIEMPYEKAFWGSYFGSFIDKYGNGWMVNYNLKEGEE</sequence>